<name>A0ABS9YQ81_9MYCO</name>
<evidence type="ECO:0000259" key="3">
    <source>
        <dbReference type="Pfam" id="PF14690"/>
    </source>
</evidence>
<protein>
    <submittedName>
        <fullName evidence="4">ISL3 family transposase</fullName>
    </submittedName>
</protein>
<dbReference type="InterPro" id="IPR032877">
    <property type="entry name" value="Transposase_HTH"/>
</dbReference>
<reference evidence="4" key="1">
    <citation type="journal article" date="2022" name="ISME J.">
        <title>Identification of active gaseous-alkane degraders at natural gas seeps.</title>
        <authorList>
            <person name="Farhan Ul Haque M."/>
            <person name="Hernandez M."/>
            <person name="Crombie A.T."/>
            <person name="Murrell J.C."/>
        </authorList>
    </citation>
    <scope>NUCLEOTIDE SEQUENCE</scope>
    <source>
        <strain evidence="4">ANDR5</strain>
    </source>
</reference>
<organism evidence="4 5">
    <name type="scientific">Candidatus Mycolicibacterium alkanivorans</name>
    <dbReference type="NCBI Taxonomy" id="2954114"/>
    <lineage>
        <taxon>Bacteria</taxon>
        <taxon>Bacillati</taxon>
        <taxon>Actinomycetota</taxon>
        <taxon>Actinomycetes</taxon>
        <taxon>Mycobacteriales</taxon>
        <taxon>Mycobacteriaceae</taxon>
        <taxon>Mycolicibacterium</taxon>
    </lineage>
</organism>
<evidence type="ECO:0000259" key="2">
    <source>
        <dbReference type="Pfam" id="PF13542"/>
    </source>
</evidence>
<dbReference type="InterPro" id="IPR047951">
    <property type="entry name" value="Transpos_ISL3"/>
</dbReference>
<feature type="domain" description="Transposase IS204/IS1001/IS1096/IS1165 zinc-finger" evidence="3">
    <location>
        <begin position="40"/>
        <end position="85"/>
    </location>
</feature>
<feature type="domain" description="Transposase IS204/IS1001/IS1096/IS1165 helix-turn-helix" evidence="2">
    <location>
        <begin position="90"/>
        <end position="139"/>
    </location>
</feature>
<evidence type="ECO:0000313" key="4">
    <source>
        <dbReference type="EMBL" id="MCI4673452.1"/>
    </source>
</evidence>
<comment type="caution">
    <text evidence="4">The sequence shown here is derived from an EMBL/GenBank/DDBJ whole genome shotgun (WGS) entry which is preliminary data.</text>
</comment>
<accession>A0ABS9YQ81</accession>
<evidence type="ECO:0000313" key="5">
    <source>
        <dbReference type="Proteomes" id="UP001139068"/>
    </source>
</evidence>
<feature type="domain" description="Transposase IS204/IS1001/IS1096/IS1165 DDE" evidence="1">
    <location>
        <begin position="155"/>
        <end position="390"/>
    </location>
</feature>
<dbReference type="EMBL" id="JAIVFL010000001">
    <property type="protein sequence ID" value="MCI4673452.1"/>
    <property type="molecule type" value="Genomic_DNA"/>
</dbReference>
<dbReference type="Proteomes" id="UP001139068">
    <property type="component" value="Unassembled WGS sequence"/>
</dbReference>
<keyword evidence="5" id="KW-1185">Reference proteome</keyword>
<dbReference type="Pfam" id="PF14690">
    <property type="entry name" value="Zn_ribbon_ISL3"/>
    <property type="match status" value="1"/>
</dbReference>
<dbReference type="InterPro" id="IPR002560">
    <property type="entry name" value="Transposase_DDE"/>
</dbReference>
<dbReference type="PANTHER" id="PTHR33498:SF1">
    <property type="entry name" value="TRANSPOSASE FOR INSERTION SEQUENCE ELEMENT IS1557"/>
    <property type="match status" value="1"/>
</dbReference>
<dbReference type="Pfam" id="PF01610">
    <property type="entry name" value="DDE_Tnp_ISL3"/>
    <property type="match status" value="1"/>
</dbReference>
<proteinExistence type="predicted"/>
<dbReference type="Pfam" id="PF13542">
    <property type="entry name" value="HTH_Tnp_ISL3"/>
    <property type="match status" value="1"/>
</dbReference>
<sequence>MRASTLLNSLFHLPGVRVGKAAVVDGELQVTVSLRRRRLCCPQCSFTTRHRYDTREVDSSWRHLDMGGRVCRIVLRRRRLRCCEHGVLAEAVPFARPDSRHTRDFEDLVAWLVTKADKTTVSTFARIAWRTVGAICERVAAEVLDPDRLCGLVDIGVDEISWRKHHRYLTLVSDHDSGTIVWGKPGKDTDTLGAFFDELPDGGASLEAVSMDMGPAYAKAVRERAPAAVICFDPFHVVKVVTDALEAVRRQVWQAARALPDQQIAKTFKGARWALLKNPADLTDTQAQTLREMKRSGGMLWRAYQLKEALREVFAGDLDAGTVGELLDRWCARAQRSRIPEFIKAARTIRKHRAGIDAAIDRGLSNGRHEGLNTKVRLLIRRAYGFHSAQAALALVLLACGPVTLGLPYHTQGHPHSRQ</sequence>
<evidence type="ECO:0000259" key="1">
    <source>
        <dbReference type="Pfam" id="PF01610"/>
    </source>
</evidence>
<dbReference type="InterPro" id="IPR029261">
    <property type="entry name" value="Transposase_Znf"/>
</dbReference>
<dbReference type="NCBIfam" id="NF033550">
    <property type="entry name" value="transpos_ISL3"/>
    <property type="match status" value="1"/>
</dbReference>
<dbReference type="RefSeq" id="WP_243069988.1">
    <property type="nucleotide sequence ID" value="NZ_JAIVFL010000001.1"/>
</dbReference>
<dbReference type="PANTHER" id="PTHR33498">
    <property type="entry name" value="TRANSPOSASE FOR INSERTION SEQUENCE ELEMENT IS1557"/>
    <property type="match status" value="1"/>
</dbReference>
<gene>
    <name evidence="4" type="ORF">K9U37_00170</name>
</gene>